<evidence type="ECO:0000313" key="10">
    <source>
        <dbReference type="Proteomes" id="UP000035068"/>
    </source>
</evidence>
<dbReference type="Proteomes" id="UP000035068">
    <property type="component" value="Unassembled WGS sequence"/>
</dbReference>
<keyword evidence="3" id="KW-0813">Transport</keyword>
<dbReference type="InterPro" id="IPR004776">
    <property type="entry name" value="Mem_transp_PIN-like"/>
</dbReference>
<keyword evidence="6 8" id="KW-1133">Transmembrane helix</keyword>
<organism evidence="9 10">
    <name type="scientific">Geoalkalibacter ferrihydriticus DSM 17813</name>
    <dbReference type="NCBI Taxonomy" id="1121915"/>
    <lineage>
        <taxon>Bacteria</taxon>
        <taxon>Pseudomonadati</taxon>
        <taxon>Thermodesulfobacteriota</taxon>
        <taxon>Desulfuromonadia</taxon>
        <taxon>Desulfuromonadales</taxon>
        <taxon>Geoalkalibacteraceae</taxon>
        <taxon>Geoalkalibacter</taxon>
    </lineage>
</organism>
<evidence type="ECO:0000256" key="7">
    <source>
        <dbReference type="ARBA" id="ARBA00023136"/>
    </source>
</evidence>
<evidence type="ECO:0000256" key="5">
    <source>
        <dbReference type="ARBA" id="ARBA00022692"/>
    </source>
</evidence>
<dbReference type="Gene3D" id="1.20.1530.20">
    <property type="match status" value="2"/>
</dbReference>
<evidence type="ECO:0000256" key="6">
    <source>
        <dbReference type="ARBA" id="ARBA00022989"/>
    </source>
</evidence>
<dbReference type="GO" id="GO:0055085">
    <property type="term" value="P:transmembrane transport"/>
    <property type="evidence" value="ECO:0007669"/>
    <property type="project" value="InterPro"/>
</dbReference>
<dbReference type="Pfam" id="PF03547">
    <property type="entry name" value="Mem_trans"/>
    <property type="match status" value="1"/>
</dbReference>
<evidence type="ECO:0000313" key="9">
    <source>
        <dbReference type="EMBL" id="KIH77344.1"/>
    </source>
</evidence>
<feature type="transmembrane region" description="Helical" evidence="8">
    <location>
        <begin position="133"/>
        <end position="155"/>
    </location>
</feature>
<comment type="caution">
    <text evidence="9">The sequence shown here is derived from an EMBL/GenBank/DDBJ whole genome shotgun (WGS) entry which is preliminary data.</text>
</comment>
<proteinExistence type="inferred from homology"/>
<feature type="transmembrane region" description="Helical" evidence="8">
    <location>
        <begin position="167"/>
        <end position="187"/>
    </location>
</feature>
<feature type="transmembrane region" description="Helical" evidence="8">
    <location>
        <begin position="12"/>
        <end position="31"/>
    </location>
</feature>
<feature type="transmembrane region" description="Helical" evidence="8">
    <location>
        <begin position="73"/>
        <end position="97"/>
    </location>
</feature>
<reference evidence="9 10" key="1">
    <citation type="submission" date="2014-12" db="EMBL/GenBank/DDBJ databases">
        <title>Genomes of Geoalkalibacter ferrihydriticus and Geoalkalibacter subterraneus, two haloalkaliphilic metal-reducing members of the Geobacteraceae.</title>
        <authorList>
            <person name="Badalamenti J.P."/>
            <person name="Torres C.I."/>
            <person name="Krajmalnik-Brown R."/>
            <person name="Bond D.R."/>
        </authorList>
    </citation>
    <scope>NUCLEOTIDE SEQUENCE [LARGE SCALE GENOMIC DNA]</scope>
    <source>
        <strain evidence="9 10">DSM 17813</strain>
    </source>
</reference>
<feature type="transmembrane region" description="Helical" evidence="8">
    <location>
        <begin position="258"/>
        <end position="278"/>
    </location>
</feature>
<comment type="similarity">
    <text evidence="2">Belongs to the auxin efflux carrier (TC 2.A.69) family.</text>
</comment>
<feature type="transmembrane region" description="Helical" evidence="8">
    <location>
        <begin position="229"/>
        <end position="252"/>
    </location>
</feature>
<dbReference type="InterPro" id="IPR038770">
    <property type="entry name" value="Na+/solute_symporter_sf"/>
</dbReference>
<sequence length="308" mass="33519">MLLSCFIPREVSMLFVQVVLPVFLIVFSGFVLEKSSRLDFRTLTITSLYLLAPALVFSALMKRDFDLSLAGDLFLFMVLYTAILYALSRGLAALLGFDDESRGALLLTTVMMNVGNFGLPLTYFAFGEAALEISVLTFVLFNIPLGTLAIVIAQGSRSSLPTALGNMAKIPIFHAVILAFFFKWLGWHPPEFILRPLDLLGQAAIPLMLVMLGMQLARTQWQSRVGFFSLATAVRLGVAPILAWGLTAVLGIEGLTRAVLILQTSTPSAVLPLLYALRFGGRPDLVAGTILTTTLISAVTLTILLYLL</sequence>
<dbReference type="GO" id="GO:0005886">
    <property type="term" value="C:plasma membrane"/>
    <property type="evidence" value="ECO:0007669"/>
    <property type="project" value="UniProtKB-SubCell"/>
</dbReference>
<feature type="transmembrane region" description="Helical" evidence="8">
    <location>
        <begin position="43"/>
        <end position="61"/>
    </location>
</feature>
<dbReference type="PANTHER" id="PTHR36838">
    <property type="entry name" value="AUXIN EFFLUX CARRIER FAMILY PROTEIN"/>
    <property type="match status" value="1"/>
</dbReference>
<evidence type="ECO:0008006" key="11">
    <source>
        <dbReference type="Google" id="ProtNLM"/>
    </source>
</evidence>
<protein>
    <recommendedName>
        <fullName evidence="11">Transporter</fullName>
    </recommendedName>
</protein>
<gene>
    <name evidence="9" type="ORF">GFER_00905</name>
</gene>
<feature type="transmembrane region" description="Helical" evidence="8">
    <location>
        <begin position="199"/>
        <end position="217"/>
    </location>
</feature>
<keyword evidence="10" id="KW-1185">Reference proteome</keyword>
<dbReference type="EMBL" id="JWJD01000001">
    <property type="protein sequence ID" value="KIH77344.1"/>
    <property type="molecule type" value="Genomic_DNA"/>
</dbReference>
<dbReference type="AlphaFoldDB" id="A0A0C2DV86"/>
<comment type="subcellular location">
    <subcellularLocation>
        <location evidence="1">Cell membrane</location>
        <topology evidence="1">Multi-pass membrane protein</topology>
    </subcellularLocation>
</comment>
<feature type="transmembrane region" description="Helical" evidence="8">
    <location>
        <begin position="104"/>
        <end position="127"/>
    </location>
</feature>
<evidence type="ECO:0000256" key="4">
    <source>
        <dbReference type="ARBA" id="ARBA00022475"/>
    </source>
</evidence>
<dbReference type="PANTHER" id="PTHR36838:SF1">
    <property type="entry name" value="SLR1864 PROTEIN"/>
    <property type="match status" value="1"/>
</dbReference>
<name>A0A0C2DV86_9BACT</name>
<dbReference type="RefSeq" id="WP_040095242.1">
    <property type="nucleotide sequence ID" value="NZ_JWJD01000001.1"/>
</dbReference>
<feature type="transmembrane region" description="Helical" evidence="8">
    <location>
        <begin position="285"/>
        <end position="307"/>
    </location>
</feature>
<keyword evidence="4" id="KW-1003">Cell membrane</keyword>
<accession>A0A0C2DV86</accession>
<evidence type="ECO:0000256" key="3">
    <source>
        <dbReference type="ARBA" id="ARBA00022448"/>
    </source>
</evidence>
<keyword evidence="5 8" id="KW-0812">Transmembrane</keyword>
<keyword evidence="7 8" id="KW-0472">Membrane</keyword>
<evidence type="ECO:0000256" key="8">
    <source>
        <dbReference type="SAM" id="Phobius"/>
    </source>
</evidence>
<evidence type="ECO:0000256" key="1">
    <source>
        <dbReference type="ARBA" id="ARBA00004651"/>
    </source>
</evidence>
<evidence type="ECO:0000256" key="2">
    <source>
        <dbReference type="ARBA" id="ARBA00010145"/>
    </source>
</evidence>